<dbReference type="PROSITE" id="PS00690">
    <property type="entry name" value="DEAH_ATP_HELICASE"/>
    <property type="match status" value="1"/>
</dbReference>
<dbReference type="Pfam" id="PF00575">
    <property type="entry name" value="S1"/>
    <property type="match status" value="1"/>
</dbReference>
<dbReference type="Gene3D" id="3.40.50.300">
    <property type="entry name" value="P-loop containing nucleotide triphosphate hydrolases"/>
    <property type="match status" value="2"/>
</dbReference>
<dbReference type="OMA" id="MKEVDQV"/>
<evidence type="ECO:0000256" key="1">
    <source>
        <dbReference type="ARBA" id="ARBA00012552"/>
    </source>
</evidence>
<dbReference type="AlphaFoldDB" id="A0A642UWV8"/>
<dbReference type="GO" id="GO:0003724">
    <property type="term" value="F:RNA helicase activity"/>
    <property type="evidence" value="ECO:0007669"/>
    <property type="project" value="UniProtKB-EC"/>
</dbReference>
<dbReference type="Pfam" id="PF07717">
    <property type="entry name" value="OB_NTP_bind"/>
    <property type="match status" value="1"/>
</dbReference>
<dbReference type="PANTHER" id="PTHR18934:SF85">
    <property type="entry name" value="ATP-DEPENDENT RNA HELICASE DHX8"/>
    <property type="match status" value="1"/>
</dbReference>
<dbReference type="PANTHER" id="PTHR18934">
    <property type="entry name" value="ATP-DEPENDENT RNA HELICASE"/>
    <property type="match status" value="1"/>
</dbReference>
<feature type="compositionally biased region" description="Basic and acidic residues" evidence="10">
    <location>
        <begin position="91"/>
        <end position="102"/>
    </location>
</feature>
<evidence type="ECO:0000259" key="13">
    <source>
        <dbReference type="PROSITE" id="PS51194"/>
    </source>
</evidence>
<dbReference type="SMART" id="SM00316">
    <property type="entry name" value="S1"/>
    <property type="match status" value="1"/>
</dbReference>
<keyword evidence="5" id="KW-0347">Helicase</keyword>
<evidence type="ECO:0000259" key="12">
    <source>
        <dbReference type="PROSITE" id="PS51192"/>
    </source>
</evidence>
<dbReference type="SUPFAM" id="SSF52540">
    <property type="entry name" value="P-loop containing nucleoside triphosphate hydrolases"/>
    <property type="match status" value="1"/>
</dbReference>
<dbReference type="GO" id="GO:0016787">
    <property type="term" value="F:hydrolase activity"/>
    <property type="evidence" value="ECO:0007669"/>
    <property type="project" value="UniProtKB-KW"/>
</dbReference>
<dbReference type="GO" id="GO:0003723">
    <property type="term" value="F:RNA binding"/>
    <property type="evidence" value="ECO:0007669"/>
    <property type="project" value="TreeGrafter"/>
</dbReference>
<dbReference type="EMBL" id="SWFT01000027">
    <property type="protein sequence ID" value="KAA8907128.1"/>
    <property type="molecule type" value="Genomic_DNA"/>
</dbReference>
<evidence type="ECO:0000256" key="7">
    <source>
        <dbReference type="ARBA" id="ARBA00023187"/>
    </source>
</evidence>
<dbReference type="PROSITE" id="PS50126">
    <property type="entry name" value="S1"/>
    <property type="match status" value="1"/>
</dbReference>
<dbReference type="SUPFAM" id="SSF50249">
    <property type="entry name" value="Nucleic acid-binding proteins"/>
    <property type="match status" value="1"/>
</dbReference>
<dbReference type="GO" id="GO:0022613">
    <property type="term" value="P:ribonucleoprotein complex biogenesis"/>
    <property type="evidence" value="ECO:0007669"/>
    <property type="project" value="UniProtKB-ARBA"/>
</dbReference>
<evidence type="ECO:0000256" key="4">
    <source>
        <dbReference type="ARBA" id="ARBA00022801"/>
    </source>
</evidence>
<keyword evidence="6" id="KW-0067">ATP-binding</keyword>
<dbReference type="GO" id="GO:0071013">
    <property type="term" value="C:catalytic step 2 spliceosome"/>
    <property type="evidence" value="ECO:0007669"/>
    <property type="project" value="TreeGrafter"/>
</dbReference>
<sequence>MDPAALKPLIAKHLGVDDDGTLSGFIHSLLSQSSSLESFKKLAAANGGEDFPQEFISGCYSLYAPASSLSLPNTRPPAALKALTKPSQNGDRNRERDRKPELRAGSIVQGVVSNIVPYGAFVKLDGKKSGLAHISQLSVRRISSPELVVKTGQQVFVKILAMSPKISLSMKNIDQVTGIEELEEDRGRDTTHTPEPKRRRLTSPERWEIRQLIAAGVASAKDYPELDDPDVADEAVDEPEIDVHIKEDIPKFLENQNIETVVVPSVQKSQPEGTLAQVAATGSKFAQEYREQNKDKAADVISQWRKQQTEINYAKPALLSMAEARKQLPVYAMRQQIVDTIRDNQFVVVVGETGSGKTTQIVQYLYEEGMAGANRMIGITQPRRVAASTVAARVAEEMGVKLGEEVGYYVRFEDVTSSRTRIKYMTDGMLQREALSDATMSKYSVIMLDEAHERTVATDILFALVKQAAKANPNLRVICTSATLDSAKFSHYFGDCPVLNIPGRTFPVETMYTAQPEVDYVASVLDSVMQIHLSEPLGGDILVFLTGQDEIDACCSALFERVKVLGDSVSPLIVLPMYAALPPEMQRKVFEAAPKGTRKVVVATNIAETSITIDGIRYVVDSGFVKLNAYDARLGMDTLKVVPISQAQANQRSGRAGRTAPGKCYRLYTEKAYEREMKATTTPEIQRQNLSHTILMLKAMGINDLLGFDFMDPPPKSAMLVALRDLYTLGALNDEGFLTPLGRSMAEFPMDPMLAKTLILSSQEPFSCSQEVMSIIAMLSVQSIWYRPKEHEADADRRKQRFHHSQSDHLTLLNVYRGWELSNRSGKWCRDNYIQERSMKRALEVRKQLATIMNRSDQSIVSCGSNLDRVRQVIAAGFFKHSARRDRVEGYKTLSTDTPVAIHPSSCLYTKRPEYVVYHSLLLTTREYMQVVTEVNPKWLVQAAPHYFGETDAKTLAMKKRSEKLVELGRGGDWRLQNQYQARAKKMARDP</sequence>
<dbReference type="SMART" id="SM00847">
    <property type="entry name" value="HA2"/>
    <property type="match status" value="1"/>
</dbReference>
<evidence type="ECO:0000256" key="3">
    <source>
        <dbReference type="ARBA" id="ARBA00022741"/>
    </source>
</evidence>
<feature type="domain" description="S1 motif" evidence="11">
    <location>
        <begin position="105"/>
        <end position="171"/>
    </location>
</feature>
<feature type="region of interest" description="Disordered" evidence="10">
    <location>
        <begin position="75"/>
        <end position="103"/>
    </location>
</feature>
<dbReference type="SMART" id="SM00490">
    <property type="entry name" value="HELICc"/>
    <property type="match status" value="1"/>
</dbReference>
<dbReference type="GO" id="GO:0065003">
    <property type="term" value="P:protein-containing complex assembly"/>
    <property type="evidence" value="ECO:0007669"/>
    <property type="project" value="UniProtKB-ARBA"/>
</dbReference>
<dbReference type="InterPro" id="IPR011545">
    <property type="entry name" value="DEAD/DEAH_box_helicase_dom"/>
</dbReference>
<evidence type="ECO:0000256" key="9">
    <source>
        <dbReference type="ARBA" id="ARBA00047984"/>
    </source>
</evidence>
<proteinExistence type="predicted"/>
<organism evidence="14 15">
    <name type="scientific">Diutina rugosa</name>
    <name type="common">Yeast</name>
    <name type="synonym">Candida rugosa</name>
    <dbReference type="NCBI Taxonomy" id="5481"/>
    <lineage>
        <taxon>Eukaryota</taxon>
        <taxon>Fungi</taxon>
        <taxon>Dikarya</taxon>
        <taxon>Ascomycota</taxon>
        <taxon>Saccharomycotina</taxon>
        <taxon>Pichiomycetes</taxon>
        <taxon>Debaryomycetaceae</taxon>
        <taxon>Diutina</taxon>
    </lineage>
</organism>
<dbReference type="InterPro" id="IPR049621">
    <property type="entry name" value="S1_DHX8_helicase"/>
</dbReference>
<dbReference type="PROSITE" id="PS51194">
    <property type="entry name" value="HELICASE_CTER"/>
    <property type="match status" value="1"/>
</dbReference>
<dbReference type="PROSITE" id="PS51192">
    <property type="entry name" value="HELICASE_ATP_BIND_1"/>
    <property type="match status" value="1"/>
</dbReference>
<dbReference type="InterPro" id="IPR007502">
    <property type="entry name" value="Helicase-assoc_dom"/>
</dbReference>
<dbReference type="InterPro" id="IPR027417">
    <property type="entry name" value="P-loop_NTPase"/>
</dbReference>
<dbReference type="Gene3D" id="1.20.120.1080">
    <property type="match status" value="1"/>
</dbReference>
<evidence type="ECO:0000256" key="2">
    <source>
        <dbReference type="ARBA" id="ARBA00022664"/>
    </source>
</evidence>
<gene>
    <name evidence="14" type="ORF">DIURU_000812</name>
</gene>
<accession>A0A642UWV8</accession>
<keyword evidence="15" id="KW-1185">Reference proteome</keyword>
<dbReference type="InterPro" id="IPR003029">
    <property type="entry name" value="S1_domain"/>
</dbReference>
<reference evidence="14 15" key="1">
    <citation type="submission" date="2019-07" db="EMBL/GenBank/DDBJ databases">
        <title>Genome assembly of two rare yeast pathogens: Diutina rugosa and Trichomonascus ciferrii.</title>
        <authorList>
            <person name="Mixao V."/>
            <person name="Saus E."/>
            <person name="Hansen A."/>
            <person name="Lass-Flor C."/>
            <person name="Gabaldon T."/>
        </authorList>
    </citation>
    <scope>NUCLEOTIDE SEQUENCE [LARGE SCALE GENOMIC DNA]</scope>
    <source>
        <strain evidence="14 15">CBS 613</strain>
    </source>
</reference>
<dbReference type="FunFam" id="1.20.120.1080:FF:000001">
    <property type="entry name" value="Pre-mRNA-splicing factor ATP-dependent RNA helicase"/>
    <property type="match status" value="1"/>
</dbReference>
<dbReference type="CDD" id="cd18791">
    <property type="entry name" value="SF2_C_RHA"/>
    <property type="match status" value="1"/>
</dbReference>
<dbReference type="GO" id="GO:0000390">
    <property type="term" value="P:spliceosomal complex disassembly"/>
    <property type="evidence" value="ECO:0007669"/>
    <property type="project" value="TreeGrafter"/>
</dbReference>
<dbReference type="FunFam" id="3.40.50.300:FF:000615">
    <property type="entry name" value="pre-mRNA-splicing factor ATP-dependent RNA helicase DEAH7"/>
    <property type="match status" value="1"/>
</dbReference>
<keyword evidence="3" id="KW-0547">Nucleotide-binding</keyword>
<feature type="domain" description="Helicase C-terminal" evidence="13">
    <location>
        <begin position="524"/>
        <end position="701"/>
    </location>
</feature>
<dbReference type="Pfam" id="PF00271">
    <property type="entry name" value="Helicase_C"/>
    <property type="match status" value="1"/>
</dbReference>
<dbReference type="CDD" id="cd05684">
    <property type="entry name" value="S1_DHX8_helicase"/>
    <property type="match status" value="1"/>
</dbReference>
<dbReference type="InterPro" id="IPR001650">
    <property type="entry name" value="Helicase_C-like"/>
</dbReference>
<dbReference type="SMART" id="SM00487">
    <property type="entry name" value="DEXDc"/>
    <property type="match status" value="1"/>
</dbReference>
<dbReference type="GO" id="GO:0005524">
    <property type="term" value="F:ATP binding"/>
    <property type="evidence" value="ECO:0007669"/>
    <property type="project" value="UniProtKB-KW"/>
</dbReference>
<dbReference type="Pfam" id="PF00270">
    <property type="entry name" value="DEAD"/>
    <property type="match status" value="1"/>
</dbReference>
<dbReference type="Proteomes" id="UP000449547">
    <property type="component" value="Unassembled WGS sequence"/>
</dbReference>
<evidence type="ECO:0000256" key="5">
    <source>
        <dbReference type="ARBA" id="ARBA00022806"/>
    </source>
</evidence>
<protein>
    <recommendedName>
        <fullName evidence="1">RNA helicase</fullName>
        <ecNumber evidence="1">3.6.4.13</ecNumber>
    </recommendedName>
</protein>
<evidence type="ECO:0000256" key="6">
    <source>
        <dbReference type="ARBA" id="ARBA00022840"/>
    </source>
</evidence>
<dbReference type="FunFam" id="3.40.50.300:FF:000007">
    <property type="entry name" value="Pre-mRNA-splicing factor ATP-dependent RNA helicase"/>
    <property type="match status" value="1"/>
</dbReference>
<dbReference type="EC" id="3.6.4.13" evidence="1"/>
<feature type="domain" description="Helicase ATP-binding" evidence="12">
    <location>
        <begin position="338"/>
        <end position="502"/>
    </location>
</feature>
<evidence type="ECO:0000313" key="14">
    <source>
        <dbReference type="EMBL" id="KAA8907128.1"/>
    </source>
</evidence>
<dbReference type="Pfam" id="PF04408">
    <property type="entry name" value="WHD_HA2"/>
    <property type="match status" value="1"/>
</dbReference>
<keyword evidence="8" id="KW-0539">Nucleus</keyword>
<dbReference type="InterPro" id="IPR002464">
    <property type="entry name" value="DNA/RNA_helicase_DEAH_CS"/>
</dbReference>
<dbReference type="Pfam" id="PF21010">
    <property type="entry name" value="HA2_C"/>
    <property type="match status" value="1"/>
</dbReference>
<evidence type="ECO:0000256" key="8">
    <source>
        <dbReference type="ARBA" id="ARBA00023242"/>
    </source>
</evidence>
<feature type="compositionally biased region" description="Basic and acidic residues" evidence="10">
    <location>
        <begin position="185"/>
        <end position="202"/>
    </location>
</feature>
<name>A0A642UWV8_DIURU</name>
<dbReference type="VEuPathDB" id="FungiDB:DIURU_000812"/>
<dbReference type="Gene3D" id="2.40.50.140">
    <property type="entry name" value="Nucleic acid-binding proteins"/>
    <property type="match status" value="1"/>
</dbReference>
<dbReference type="OrthoDB" id="10253254at2759"/>
<keyword evidence="4" id="KW-0378">Hydrolase</keyword>
<dbReference type="GO" id="GO:0005684">
    <property type="term" value="C:U2-type spliceosomal complex"/>
    <property type="evidence" value="ECO:0007669"/>
    <property type="project" value="UniProtKB-ARBA"/>
</dbReference>
<dbReference type="InterPro" id="IPR048333">
    <property type="entry name" value="HA2_WH"/>
</dbReference>
<dbReference type="InterPro" id="IPR011709">
    <property type="entry name" value="DEAD-box_helicase_OB_fold"/>
</dbReference>
<evidence type="ECO:0000259" key="11">
    <source>
        <dbReference type="PROSITE" id="PS50126"/>
    </source>
</evidence>
<keyword evidence="2" id="KW-0507">mRNA processing</keyword>
<dbReference type="InterPro" id="IPR012340">
    <property type="entry name" value="NA-bd_OB-fold"/>
</dbReference>
<keyword evidence="7" id="KW-0508">mRNA splicing</keyword>
<dbReference type="RefSeq" id="XP_034014479.1">
    <property type="nucleotide sequence ID" value="XM_034159102.1"/>
</dbReference>
<feature type="region of interest" description="Disordered" evidence="10">
    <location>
        <begin position="181"/>
        <end position="202"/>
    </location>
</feature>
<evidence type="ECO:0000313" key="15">
    <source>
        <dbReference type="Proteomes" id="UP000449547"/>
    </source>
</evidence>
<evidence type="ECO:0000256" key="10">
    <source>
        <dbReference type="SAM" id="MobiDB-lite"/>
    </source>
</evidence>
<comment type="caution">
    <text evidence="14">The sequence shown here is derived from an EMBL/GenBank/DDBJ whole genome shotgun (WGS) entry which is preliminary data.</text>
</comment>
<dbReference type="InterPro" id="IPR014001">
    <property type="entry name" value="Helicase_ATP-bd"/>
</dbReference>
<dbReference type="GeneID" id="54779465"/>
<comment type="catalytic activity">
    <reaction evidence="9">
        <text>ATP + H2O = ADP + phosphate + H(+)</text>
        <dbReference type="Rhea" id="RHEA:13065"/>
        <dbReference type="ChEBI" id="CHEBI:15377"/>
        <dbReference type="ChEBI" id="CHEBI:15378"/>
        <dbReference type="ChEBI" id="CHEBI:30616"/>
        <dbReference type="ChEBI" id="CHEBI:43474"/>
        <dbReference type="ChEBI" id="CHEBI:456216"/>
        <dbReference type="EC" id="3.6.4.13"/>
    </reaction>
</comment>